<keyword evidence="2" id="KW-0489">Methyltransferase</keyword>
<dbReference type="PANTHER" id="PTHR43861:SF3">
    <property type="entry name" value="PUTATIVE (AFU_ORTHOLOGUE AFUA_2G14390)-RELATED"/>
    <property type="match status" value="1"/>
</dbReference>
<organism evidence="2 3">
    <name type="scientific">Shimia gijangensis</name>
    <dbReference type="NCBI Taxonomy" id="1470563"/>
    <lineage>
        <taxon>Bacteria</taxon>
        <taxon>Pseudomonadati</taxon>
        <taxon>Pseudomonadota</taxon>
        <taxon>Alphaproteobacteria</taxon>
        <taxon>Rhodobacterales</taxon>
        <taxon>Roseobacteraceae</taxon>
    </lineage>
</organism>
<dbReference type="GO" id="GO:0032259">
    <property type="term" value="P:methylation"/>
    <property type="evidence" value="ECO:0007669"/>
    <property type="project" value="UniProtKB-KW"/>
</dbReference>
<gene>
    <name evidence="2" type="ORF">SAMN05444000_1466</name>
</gene>
<protein>
    <submittedName>
        <fullName evidence="2">Methyltransferase domain-containing protein</fullName>
    </submittedName>
</protein>
<evidence type="ECO:0000313" key="3">
    <source>
        <dbReference type="Proteomes" id="UP000183982"/>
    </source>
</evidence>
<dbReference type="Proteomes" id="UP000183982">
    <property type="component" value="Unassembled WGS sequence"/>
</dbReference>
<accession>A0A1M6TWL4</accession>
<keyword evidence="1 2" id="KW-0808">Transferase</keyword>
<dbReference type="GO" id="GO:0008168">
    <property type="term" value="F:methyltransferase activity"/>
    <property type="evidence" value="ECO:0007669"/>
    <property type="project" value="UniProtKB-KW"/>
</dbReference>
<proteinExistence type="predicted"/>
<name>A0A1M6TWL4_9RHOB</name>
<dbReference type="InterPro" id="IPR029063">
    <property type="entry name" value="SAM-dependent_MTases_sf"/>
</dbReference>
<evidence type="ECO:0000256" key="1">
    <source>
        <dbReference type="ARBA" id="ARBA00022679"/>
    </source>
</evidence>
<dbReference type="RefSeq" id="WP_175556980.1">
    <property type="nucleotide sequence ID" value="NZ_FQZQ01000046.1"/>
</dbReference>
<dbReference type="PANTHER" id="PTHR43861">
    <property type="entry name" value="TRANS-ACONITATE 2-METHYLTRANSFERASE-RELATED"/>
    <property type="match status" value="1"/>
</dbReference>
<keyword evidence="3" id="KW-1185">Reference proteome</keyword>
<dbReference type="Pfam" id="PF13489">
    <property type="entry name" value="Methyltransf_23"/>
    <property type="match status" value="1"/>
</dbReference>
<dbReference type="CDD" id="cd02440">
    <property type="entry name" value="AdoMet_MTases"/>
    <property type="match status" value="1"/>
</dbReference>
<dbReference type="AlphaFoldDB" id="A0A1M6TWL4"/>
<dbReference type="STRING" id="1470563.SAMN05444000_1466"/>
<dbReference type="Gene3D" id="3.40.50.150">
    <property type="entry name" value="Vaccinia Virus protein VP39"/>
    <property type="match status" value="1"/>
</dbReference>
<reference evidence="3" key="1">
    <citation type="submission" date="2016-11" db="EMBL/GenBank/DDBJ databases">
        <authorList>
            <person name="Varghese N."/>
            <person name="Submissions S."/>
        </authorList>
    </citation>
    <scope>NUCLEOTIDE SEQUENCE [LARGE SCALE GENOMIC DNA]</scope>
    <source>
        <strain evidence="3">DSM 100564</strain>
    </source>
</reference>
<evidence type="ECO:0000313" key="2">
    <source>
        <dbReference type="EMBL" id="SHK61347.1"/>
    </source>
</evidence>
<dbReference type="SUPFAM" id="SSF53335">
    <property type="entry name" value="S-adenosyl-L-methionine-dependent methyltransferases"/>
    <property type="match status" value="1"/>
</dbReference>
<dbReference type="EMBL" id="FQZQ01000046">
    <property type="protein sequence ID" value="SHK61347.1"/>
    <property type="molecule type" value="Genomic_DNA"/>
</dbReference>
<sequence>MNDVTGNSFVSAEWYVEECACPMCGRAESEATRYEQIPFKIKRCSSCALWFLSPRLAEEDAQQFYHSDAYFAGGHGESGYEDYSVQERSLRATFRKFLKTIDAKAATGGAFLEVGCGPGYLLDEANSYFESLAGVELSDKAAKQAASLTGARIYNDIEEIDDVPAFDCIVATHVIEHIYEPVAFVETLARRLKPGGSIILAAPHMGSLYRRIMGRRWPSFKYPEHVSFFDQKTLPDLFRRAGLEVTGNVPYPHVFPLSLVLSKFGIKGPLWTDGVDVTLPATTISFQAKKRVNI</sequence>